<dbReference type="InterPro" id="IPR000863">
    <property type="entry name" value="Sulfotransferase_dom"/>
</dbReference>
<proteinExistence type="inferred from homology"/>
<feature type="domain" description="Sulfotransferase" evidence="3">
    <location>
        <begin position="32"/>
        <end position="218"/>
    </location>
</feature>
<dbReference type="Gene3D" id="3.40.50.300">
    <property type="entry name" value="P-loop containing nucleotide triphosphate hydrolases"/>
    <property type="match status" value="2"/>
</dbReference>
<reference evidence="4 5" key="1">
    <citation type="submission" date="2021-06" db="EMBL/GenBank/DDBJ databases">
        <title>Caerostris darwini draft genome.</title>
        <authorList>
            <person name="Kono N."/>
            <person name="Arakawa K."/>
        </authorList>
    </citation>
    <scope>NUCLEOTIDE SEQUENCE [LARGE SCALE GENOMIC DNA]</scope>
</reference>
<dbReference type="AlphaFoldDB" id="A0AAV4WQV6"/>
<accession>A0AAV4WQV6</accession>
<evidence type="ECO:0000259" key="3">
    <source>
        <dbReference type="Pfam" id="PF00685"/>
    </source>
</evidence>
<dbReference type="GO" id="GO:0008146">
    <property type="term" value="F:sulfotransferase activity"/>
    <property type="evidence" value="ECO:0007669"/>
    <property type="project" value="InterPro"/>
</dbReference>
<keyword evidence="2" id="KW-0808">Transferase</keyword>
<dbReference type="EMBL" id="BPLQ01014910">
    <property type="protein sequence ID" value="GIY84194.1"/>
    <property type="molecule type" value="Genomic_DNA"/>
</dbReference>
<dbReference type="PANTHER" id="PTHR11783">
    <property type="entry name" value="SULFOTRANSFERASE SULT"/>
    <property type="match status" value="1"/>
</dbReference>
<comment type="caution">
    <text evidence="4">The sequence shown here is derived from an EMBL/GenBank/DDBJ whole genome shotgun (WGS) entry which is preliminary data.</text>
</comment>
<sequence length="660" mass="76661">MVFASPACFLWRLTNQGWPTSLDQTICSSSPTPKCGTTWVQNIVGCIFRDGKPFQSAMEFFTDTPFLEMTGAAAAEKMRRPGAIKVHLPFHLTPWSPEAKYIFVARNPKDCCVSFYHHTVGAPGYRFVNGEFDDYFDLFIDGEVDFGDYFDTLFSWYEHRNDPNVLFITYEQLKKDARNNILKIAEFIGPHYKEKLLKDEKMLEDVIFHSSFSFMKQHINQLFSQLGSIPKELIMDNPDIPSGLKAILLADEFQMTKNEPEKMNFIRKGIVGDWRNYFSPSQNARLEKKFRERTAGTELADLWKDDMVIIELKSQIHFQLNIFTVRKLTKLSKEIKMSSEDQQKPKMPWYQDIDGFRLPGMFSADAYRSALTYKPRPDDLFIVTYPKCGTTWVQNIVACIFKDGRPFASAMEFFTETPFLEMTGKAAGENLKRPGAIKFHLPFHLTPWSPESKYIFVARNPKDCCVSLYHHTEGLPGYKFVGGEFDDFFEIFINGEVDFGDYFDTTLSWYEHKNDPNVLFITYEEIKKDARNSILRIAEFIGPQYKEKLVKNEKILDDVVFHSSFGFMKEHLNRQLDELSNMPKDMIRNNPDVPAGLRAMLLADSFQMKKDDNAGVTFVRKGVVGDWRNYLSPMQNARLERKFRQRFAGTELLDIWRDYM</sequence>
<dbReference type="InterPro" id="IPR027417">
    <property type="entry name" value="P-loop_NTPase"/>
</dbReference>
<evidence type="ECO:0000256" key="2">
    <source>
        <dbReference type="ARBA" id="ARBA00022679"/>
    </source>
</evidence>
<organism evidence="4 5">
    <name type="scientific">Caerostris darwini</name>
    <dbReference type="NCBI Taxonomy" id="1538125"/>
    <lineage>
        <taxon>Eukaryota</taxon>
        <taxon>Metazoa</taxon>
        <taxon>Ecdysozoa</taxon>
        <taxon>Arthropoda</taxon>
        <taxon>Chelicerata</taxon>
        <taxon>Arachnida</taxon>
        <taxon>Araneae</taxon>
        <taxon>Araneomorphae</taxon>
        <taxon>Entelegynae</taxon>
        <taxon>Araneoidea</taxon>
        <taxon>Araneidae</taxon>
        <taxon>Caerostris</taxon>
    </lineage>
</organism>
<evidence type="ECO:0000256" key="1">
    <source>
        <dbReference type="ARBA" id="ARBA00005771"/>
    </source>
</evidence>
<feature type="domain" description="Sulfotransferase" evidence="3">
    <location>
        <begin position="259"/>
        <end position="297"/>
    </location>
</feature>
<evidence type="ECO:0000313" key="4">
    <source>
        <dbReference type="EMBL" id="GIY84194.1"/>
    </source>
</evidence>
<gene>
    <name evidence="4" type="primary">Sult1c2</name>
    <name evidence="4" type="ORF">CDAR_462361</name>
</gene>
<dbReference type="SUPFAM" id="SSF52540">
    <property type="entry name" value="P-loop containing nucleoside triphosphate hydrolases"/>
    <property type="match status" value="2"/>
</dbReference>
<protein>
    <submittedName>
        <fullName evidence="4">Sulfotransferase 1C2</fullName>
    </submittedName>
</protein>
<dbReference type="Proteomes" id="UP001054837">
    <property type="component" value="Unassembled WGS sequence"/>
</dbReference>
<keyword evidence="5" id="KW-1185">Reference proteome</keyword>
<evidence type="ECO:0000313" key="5">
    <source>
        <dbReference type="Proteomes" id="UP001054837"/>
    </source>
</evidence>
<comment type="similarity">
    <text evidence="1">Belongs to the sulfotransferase 1 family.</text>
</comment>
<feature type="domain" description="Sulfotransferase" evidence="3">
    <location>
        <begin position="377"/>
        <end position="575"/>
    </location>
</feature>
<dbReference type="Pfam" id="PF00685">
    <property type="entry name" value="Sulfotransfer_1"/>
    <property type="match status" value="3"/>
</dbReference>
<name>A0AAV4WQV6_9ARAC</name>